<dbReference type="OrthoDB" id="10058185at2759"/>
<sequence length="372" mass="41324">MKTPETDDLAKNDTPVLVVGGCGYLGSHLVLALLHSPSYSSVSVLSRTIRNNRHAGALYYAGDLTKEHDVRSLLDKIRPRVIFHAATASPSANKKTQNHTNIHGTEVLLKCATESPFVQALVYTSCDEAIEIDPENSLLTEESAVLHTKKSNATPYQISKASAEDAVIKANCWTLRTLCLRLPPIYGGGDLQVIPPILSMMDQGKCTLQIGPNKKVFEHVYIDNAVHAHLLAAKVLLSIDEGLDLRVDGETFFITDDAPMPWYDFARKVWYAAGDRTEPEWIRVVPMHLALATASVNDWVSWTVTLGRRRQEFTSEGMARLRRGTHFSIEKARDWLGYEPLVPVEEGIRRAVEKALEGADEDRLVLRGKNTT</sequence>
<dbReference type="GO" id="GO:0006694">
    <property type="term" value="P:steroid biosynthetic process"/>
    <property type="evidence" value="ECO:0007669"/>
    <property type="project" value="InterPro"/>
</dbReference>
<dbReference type="SUPFAM" id="SSF51735">
    <property type="entry name" value="NAD(P)-binding Rossmann-fold domains"/>
    <property type="match status" value="1"/>
</dbReference>
<dbReference type="STRING" id="1149755.A0A2J6R4T3"/>
<name>A0A2J6R4T3_HYAVF</name>
<dbReference type="Pfam" id="PF01073">
    <property type="entry name" value="3Beta_HSD"/>
    <property type="match status" value="1"/>
</dbReference>
<dbReference type="Gene3D" id="3.40.50.720">
    <property type="entry name" value="NAD(P)-binding Rossmann-like Domain"/>
    <property type="match status" value="1"/>
</dbReference>
<gene>
    <name evidence="2" type="ORF">L207DRAFT_499084</name>
</gene>
<dbReference type="InterPro" id="IPR036291">
    <property type="entry name" value="NAD(P)-bd_dom_sf"/>
</dbReference>
<dbReference type="EMBL" id="KZ613956">
    <property type="protein sequence ID" value="PMD33531.1"/>
    <property type="molecule type" value="Genomic_DNA"/>
</dbReference>
<dbReference type="InterPro" id="IPR002225">
    <property type="entry name" value="3Beta_OHSteriod_DH/Estase"/>
</dbReference>
<evidence type="ECO:0000313" key="2">
    <source>
        <dbReference type="EMBL" id="PMD33531.1"/>
    </source>
</evidence>
<dbReference type="AlphaFoldDB" id="A0A2J6R4T3"/>
<dbReference type="Proteomes" id="UP000235786">
    <property type="component" value="Unassembled WGS sequence"/>
</dbReference>
<evidence type="ECO:0000313" key="3">
    <source>
        <dbReference type="Proteomes" id="UP000235786"/>
    </source>
</evidence>
<reference evidence="2 3" key="1">
    <citation type="submission" date="2016-04" db="EMBL/GenBank/DDBJ databases">
        <title>A degradative enzymes factory behind the ericoid mycorrhizal symbiosis.</title>
        <authorList>
            <consortium name="DOE Joint Genome Institute"/>
            <person name="Martino E."/>
            <person name="Morin E."/>
            <person name="Grelet G."/>
            <person name="Kuo A."/>
            <person name="Kohler A."/>
            <person name="Daghino S."/>
            <person name="Barry K."/>
            <person name="Choi C."/>
            <person name="Cichocki N."/>
            <person name="Clum A."/>
            <person name="Copeland A."/>
            <person name="Hainaut M."/>
            <person name="Haridas S."/>
            <person name="Labutti K."/>
            <person name="Lindquist E."/>
            <person name="Lipzen A."/>
            <person name="Khouja H.-R."/>
            <person name="Murat C."/>
            <person name="Ohm R."/>
            <person name="Olson A."/>
            <person name="Spatafora J."/>
            <person name="Veneault-Fourrey C."/>
            <person name="Henrissat B."/>
            <person name="Grigoriev I."/>
            <person name="Martin F."/>
            <person name="Perotto S."/>
        </authorList>
    </citation>
    <scope>NUCLEOTIDE SEQUENCE [LARGE SCALE GENOMIC DNA]</scope>
    <source>
        <strain evidence="2 3">F</strain>
    </source>
</reference>
<protein>
    <submittedName>
        <fullName evidence="2">C-3 sterol dehydrogenase/C-4 decarboxylase</fullName>
    </submittedName>
</protein>
<dbReference type="GO" id="GO:0016616">
    <property type="term" value="F:oxidoreductase activity, acting on the CH-OH group of donors, NAD or NADP as acceptor"/>
    <property type="evidence" value="ECO:0007669"/>
    <property type="project" value="InterPro"/>
</dbReference>
<accession>A0A2J6R4T3</accession>
<feature type="domain" description="3-beta hydroxysteroid dehydrogenase/isomerase" evidence="1">
    <location>
        <begin position="17"/>
        <end position="277"/>
    </location>
</feature>
<keyword evidence="3" id="KW-1185">Reference proteome</keyword>
<evidence type="ECO:0000259" key="1">
    <source>
        <dbReference type="Pfam" id="PF01073"/>
    </source>
</evidence>
<dbReference type="PANTHER" id="PTHR43000">
    <property type="entry name" value="DTDP-D-GLUCOSE 4,6-DEHYDRATASE-RELATED"/>
    <property type="match status" value="1"/>
</dbReference>
<organism evidence="2 3">
    <name type="scientific">Hyaloscypha variabilis (strain UAMH 11265 / GT02V1 / F)</name>
    <name type="common">Meliniomyces variabilis</name>
    <dbReference type="NCBI Taxonomy" id="1149755"/>
    <lineage>
        <taxon>Eukaryota</taxon>
        <taxon>Fungi</taxon>
        <taxon>Dikarya</taxon>
        <taxon>Ascomycota</taxon>
        <taxon>Pezizomycotina</taxon>
        <taxon>Leotiomycetes</taxon>
        <taxon>Helotiales</taxon>
        <taxon>Hyaloscyphaceae</taxon>
        <taxon>Hyaloscypha</taxon>
        <taxon>Hyaloscypha variabilis</taxon>
    </lineage>
</organism>
<proteinExistence type="predicted"/>